<proteinExistence type="predicted"/>
<keyword evidence="6" id="KW-1185">Reference proteome</keyword>
<dbReference type="PROSITE" id="PS50949">
    <property type="entry name" value="HTH_GNTR"/>
    <property type="match status" value="1"/>
</dbReference>
<dbReference type="Proteomes" id="UP000712157">
    <property type="component" value="Unassembled WGS sequence"/>
</dbReference>
<feature type="domain" description="HTH gntR-type" evidence="4">
    <location>
        <begin position="13"/>
        <end position="80"/>
    </location>
</feature>
<dbReference type="SUPFAM" id="SSF46785">
    <property type="entry name" value="Winged helix' DNA-binding domain"/>
    <property type="match status" value="1"/>
</dbReference>
<dbReference type="InterPro" id="IPR036388">
    <property type="entry name" value="WH-like_DNA-bd_sf"/>
</dbReference>
<dbReference type="PRINTS" id="PR00033">
    <property type="entry name" value="HTHASNC"/>
</dbReference>
<evidence type="ECO:0000259" key="4">
    <source>
        <dbReference type="PROSITE" id="PS50949"/>
    </source>
</evidence>
<dbReference type="PANTHER" id="PTHR43537:SF24">
    <property type="entry name" value="GLUCONATE OPERON TRANSCRIPTIONAL REPRESSOR"/>
    <property type="match status" value="1"/>
</dbReference>
<dbReference type="GO" id="GO:0003700">
    <property type="term" value="F:DNA-binding transcription factor activity"/>
    <property type="evidence" value="ECO:0007669"/>
    <property type="project" value="InterPro"/>
</dbReference>
<protein>
    <submittedName>
        <fullName evidence="5">GntR family transcriptional regulator</fullName>
    </submittedName>
</protein>
<comment type="caution">
    <text evidence="5">The sequence shown here is derived from an EMBL/GenBank/DDBJ whole genome shotgun (WGS) entry which is preliminary data.</text>
</comment>
<evidence type="ECO:0000256" key="2">
    <source>
        <dbReference type="ARBA" id="ARBA00023125"/>
    </source>
</evidence>
<dbReference type="Pfam" id="PF07729">
    <property type="entry name" value="FCD"/>
    <property type="match status" value="1"/>
</dbReference>
<dbReference type="InterPro" id="IPR011711">
    <property type="entry name" value="GntR_C"/>
</dbReference>
<evidence type="ECO:0000256" key="1">
    <source>
        <dbReference type="ARBA" id="ARBA00023015"/>
    </source>
</evidence>
<dbReference type="InterPro" id="IPR036390">
    <property type="entry name" value="WH_DNA-bd_sf"/>
</dbReference>
<dbReference type="PANTHER" id="PTHR43537">
    <property type="entry name" value="TRANSCRIPTIONAL REGULATOR, GNTR FAMILY"/>
    <property type="match status" value="1"/>
</dbReference>
<dbReference type="InterPro" id="IPR000485">
    <property type="entry name" value="AsnC-type_HTH_dom"/>
</dbReference>
<evidence type="ECO:0000256" key="3">
    <source>
        <dbReference type="ARBA" id="ARBA00023163"/>
    </source>
</evidence>
<dbReference type="RefSeq" id="WP_158348697.1">
    <property type="nucleotide sequence ID" value="NZ_JAHQCW010000025.1"/>
</dbReference>
<evidence type="ECO:0000313" key="5">
    <source>
        <dbReference type="EMBL" id="MBU9737772.1"/>
    </source>
</evidence>
<dbReference type="SUPFAM" id="SSF48008">
    <property type="entry name" value="GntR ligand-binding domain-like"/>
    <property type="match status" value="1"/>
</dbReference>
<dbReference type="GO" id="GO:0043565">
    <property type="term" value="F:sequence-specific DNA binding"/>
    <property type="evidence" value="ECO:0007669"/>
    <property type="project" value="InterPro"/>
</dbReference>
<keyword evidence="3" id="KW-0804">Transcription</keyword>
<organism evidence="5 6">
    <name type="scientific">Diplocloster agilis</name>
    <dbReference type="NCBI Taxonomy" id="2850323"/>
    <lineage>
        <taxon>Bacteria</taxon>
        <taxon>Bacillati</taxon>
        <taxon>Bacillota</taxon>
        <taxon>Clostridia</taxon>
        <taxon>Lachnospirales</taxon>
        <taxon>Lachnospiraceae</taxon>
        <taxon>Diplocloster</taxon>
    </lineage>
</organism>
<sequence length="222" mass="25500">MDDFLKVTMNEYLPLRDVVFNTLRQAILKGELKPGERLMEIQLADRLGVSRTPVREAIRKLELEGLVVMIPRKGAEVASITESDLQDVLEVRRALEELAGSKACERITKEELVKLKEASAEFEKIIDSGDLTMIADADMHFHDIIYQATGNARLNQILNNIREQMYRYRMEYLKDYKRHAKLVKEHEKIISALKAGNQEKVRDAIIVHIDNQKKAIEKSLKG</sequence>
<dbReference type="Pfam" id="PF00392">
    <property type="entry name" value="GntR"/>
    <property type="match status" value="1"/>
</dbReference>
<accession>A0A949K1T7</accession>
<evidence type="ECO:0000313" key="6">
    <source>
        <dbReference type="Proteomes" id="UP000712157"/>
    </source>
</evidence>
<keyword evidence="2" id="KW-0238">DNA-binding</keyword>
<keyword evidence="1" id="KW-0805">Transcription regulation</keyword>
<dbReference type="EMBL" id="JAHQCW010000025">
    <property type="protein sequence ID" value="MBU9737772.1"/>
    <property type="molecule type" value="Genomic_DNA"/>
</dbReference>
<dbReference type="SMART" id="SM00345">
    <property type="entry name" value="HTH_GNTR"/>
    <property type="match status" value="1"/>
</dbReference>
<dbReference type="InterPro" id="IPR008920">
    <property type="entry name" value="TF_FadR/GntR_C"/>
</dbReference>
<dbReference type="AlphaFoldDB" id="A0A949K1T7"/>
<dbReference type="InterPro" id="IPR000524">
    <property type="entry name" value="Tscrpt_reg_HTH_GntR"/>
</dbReference>
<dbReference type="CDD" id="cd07377">
    <property type="entry name" value="WHTH_GntR"/>
    <property type="match status" value="1"/>
</dbReference>
<dbReference type="Gene3D" id="1.10.10.10">
    <property type="entry name" value="Winged helix-like DNA-binding domain superfamily/Winged helix DNA-binding domain"/>
    <property type="match status" value="1"/>
</dbReference>
<dbReference type="PRINTS" id="PR00035">
    <property type="entry name" value="HTHGNTR"/>
</dbReference>
<gene>
    <name evidence="5" type="ORF">KTH89_14595</name>
</gene>
<dbReference type="SMART" id="SM00895">
    <property type="entry name" value="FCD"/>
    <property type="match status" value="1"/>
</dbReference>
<dbReference type="Gene3D" id="1.20.120.530">
    <property type="entry name" value="GntR ligand-binding domain-like"/>
    <property type="match status" value="1"/>
</dbReference>
<name>A0A949K1T7_9FIRM</name>
<reference evidence="5" key="1">
    <citation type="submission" date="2021-06" db="EMBL/GenBank/DDBJ databases">
        <title>Description of novel taxa of the family Lachnospiraceae.</title>
        <authorList>
            <person name="Chaplin A.V."/>
            <person name="Sokolova S.R."/>
            <person name="Pikina A.P."/>
            <person name="Korzhanova M."/>
            <person name="Belova V."/>
            <person name="Korostin D."/>
            <person name="Efimov B.A."/>
        </authorList>
    </citation>
    <scope>NUCLEOTIDE SEQUENCE</scope>
    <source>
        <strain evidence="5">ASD5720</strain>
    </source>
</reference>